<proteinExistence type="predicted"/>
<evidence type="ECO:0000313" key="3">
    <source>
        <dbReference type="EMBL" id="KAK3603631.1"/>
    </source>
</evidence>
<sequence length="61" mass="6867">SQRGCLAVVLLWTSGSSYGRALQDTIDGGFKFEKTQGGGNETQRRGHFKRKNEPPTEQKRR</sequence>
<feature type="compositionally biased region" description="Basic and acidic residues" evidence="1">
    <location>
        <begin position="51"/>
        <end position="61"/>
    </location>
</feature>
<dbReference type="EMBL" id="JAEAOA010001069">
    <property type="protein sequence ID" value="KAK3603631.1"/>
    <property type="molecule type" value="Genomic_DNA"/>
</dbReference>
<evidence type="ECO:0000256" key="1">
    <source>
        <dbReference type="SAM" id="MobiDB-lite"/>
    </source>
</evidence>
<evidence type="ECO:0000313" key="4">
    <source>
        <dbReference type="Proteomes" id="UP001195483"/>
    </source>
</evidence>
<feature type="region of interest" description="Disordered" evidence="1">
    <location>
        <begin position="31"/>
        <end position="61"/>
    </location>
</feature>
<keyword evidence="2" id="KW-0732">Signal</keyword>
<feature type="signal peptide" evidence="2">
    <location>
        <begin position="1"/>
        <end position="21"/>
    </location>
</feature>
<organism evidence="3 4">
    <name type="scientific">Potamilus streckersoni</name>
    <dbReference type="NCBI Taxonomy" id="2493646"/>
    <lineage>
        <taxon>Eukaryota</taxon>
        <taxon>Metazoa</taxon>
        <taxon>Spiralia</taxon>
        <taxon>Lophotrochozoa</taxon>
        <taxon>Mollusca</taxon>
        <taxon>Bivalvia</taxon>
        <taxon>Autobranchia</taxon>
        <taxon>Heteroconchia</taxon>
        <taxon>Palaeoheterodonta</taxon>
        <taxon>Unionida</taxon>
        <taxon>Unionoidea</taxon>
        <taxon>Unionidae</taxon>
        <taxon>Ambleminae</taxon>
        <taxon>Lampsilini</taxon>
        <taxon>Potamilus</taxon>
    </lineage>
</organism>
<feature type="chain" id="PRO_5042101427" description="Secreted protein" evidence="2">
    <location>
        <begin position="22"/>
        <end position="61"/>
    </location>
</feature>
<keyword evidence="4" id="KW-1185">Reference proteome</keyword>
<protein>
    <recommendedName>
        <fullName evidence="5">Secreted protein</fullName>
    </recommendedName>
</protein>
<dbReference type="AlphaFoldDB" id="A0AAE0W6T8"/>
<evidence type="ECO:0008006" key="5">
    <source>
        <dbReference type="Google" id="ProtNLM"/>
    </source>
</evidence>
<feature type="non-terminal residue" evidence="3">
    <location>
        <position position="1"/>
    </location>
</feature>
<reference evidence="3" key="3">
    <citation type="submission" date="2023-05" db="EMBL/GenBank/DDBJ databases">
        <authorList>
            <person name="Smith C.H."/>
        </authorList>
    </citation>
    <scope>NUCLEOTIDE SEQUENCE</scope>
    <source>
        <strain evidence="3">CHS0354</strain>
        <tissue evidence="3">Mantle</tissue>
    </source>
</reference>
<comment type="caution">
    <text evidence="3">The sequence shown here is derived from an EMBL/GenBank/DDBJ whole genome shotgun (WGS) entry which is preliminary data.</text>
</comment>
<accession>A0AAE0W6T8</accession>
<name>A0AAE0W6T8_9BIVA</name>
<gene>
    <name evidence="3" type="ORF">CHS0354_017350</name>
</gene>
<dbReference type="Proteomes" id="UP001195483">
    <property type="component" value="Unassembled WGS sequence"/>
</dbReference>
<feature type="non-terminal residue" evidence="3">
    <location>
        <position position="61"/>
    </location>
</feature>
<reference evidence="3" key="1">
    <citation type="journal article" date="2021" name="Genome Biol. Evol.">
        <title>A High-Quality Reference Genome for a Parasitic Bivalve with Doubly Uniparental Inheritance (Bivalvia: Unionida).</title>
        <authorList>
            <person name="Smith C.H."/>
        </authorList>
    </citation>
    <scope>NUCLEOTIDE SEQUENCE</scope>
    <source>
        <strain evidence="3">CHS0354</strain>
    </source>
</reference>
<reference evidence="3" key="2">
    <citation type="journal article" date="2021" name="Genome Biol. Evol.">
        <title>Developing a high-quality reference genome for a parasitic bivalve with doubly uniparental inheritance (Bivalvia: Unionida).</title>
        <authorList>
            <person name="Smith C.H."/>
        </authorList>
    </citation>
    <scope>NUCLEOTIDE SEQUENCE</scope>
    <source>
        <strain evidence="3">CHS0354</strain>
        <tissue evidence="3">Mantle</tissue>
    </source>
</reference>
<evidence type="ECO:0000256" key="2">
    <source>
        <dbReference type="SAM" id="SignalP"/>
    </source>
</evidence>